<name>A0A7C4XLX1_UNCW3</name>
<dbReference type="InterPro" id="IPR043128">
    <property type="entry name" value="Rev_trsase/Diguanyl_cyclase"/>
</dbReference>
<dbReference type="InterPro" id="IPR050469">
    <property type="entry name" value="Diguanylate_Cyclase"/>
</dbReference>
<dbReference type="SUPFAM" id="SSF55073">
    <property type="entry name" value="Nucleotide cyclase"/>
    <property type="match status" value="1"/>
</dbReference>
<dbReference type="InterPro" id="IPR000160">
    <property type="entry name" value="GGDEF_dom"/>
</dbReference>
<dbReference type="GO" id="GO:0016301">
    <property type="term" value="F:kinase activity"/>
    <property type="evidence" value="ECO:0007669"/>
    <property type="project" value="UniProtKB-KW"/>
</dbReference>
<dbReference type="PANTHER" id="PTHR45138:SF6">
    <property type="entry name" value="DIGUANYLATE CYCLASE DGCN"/>
    <property type="match status" value="1"/>
</dbReference>
<evidence type="ECO:0000256" key="1">
    <source>
        <dbReference type="ARBA" id="ARBA00022679"/>
    </source>
</evidence>
<dbReference type="GO" id="GO:0052621">
    <property type="term" value="F:diguanylate cyclase activity"/>
    <property type="evidence" value="ECO:0007669"/>
    <property type="project" value="TreeGrafter"/>
</dbReference>
<dbReference type="Gene3D" id="3.30.450.40">
    <property type="match status" value="1"/>
</dbReference>
<accession>A0A7C4XLX1</accession>
<reference evidence="4" key="1">
    <citation type="journal article" date="2020" name="mSystems">
        <title>Genome- and Community-Level Interaction Insights into Carbon Utilization and Element Cycling Functions of Hydrothermarchaeota in Hydrothermal Sediment.</title>
        <authorList>
            <person name="Zhou Z."/>
            <person name="Liu Y."/>
            <person name="Xu W."/>
            <person name="Pan J."/>
            <person name="Luo Z.H."/>
            <person name="Li M."/>
        </authorList>
    </citation>
    <scope>NUCLEOTIDE SEQUENCE [LARGE SCALE GENOMIC DNA]</scope>
    <source>
        <strain evidence="4">SpSt-774</strain>
    </source>
</reference>
<dbReference type="InterPro" id="IPR011006">
    <property type="entry name" value="CheY-like_superfamily"/>
</dbReference>
<dbReference type="PANTHER" id="PTHR45138">
    <property type="entry name" value="REGULATORY COMPONENTS OF SENSORY TRANSDUCTION SYSTEM"/>
    <property type="match status" value="1"/>
</dbReference>
<dbReference type="Gene3D" id="3.30.70.270">
    <property type="match status" value="1"/>
</dbReference>
<dbReference type="EMBL" id="DTGZ01000070">
    <property type="protein sequence ID" value="HGV97400.1"/>
    <property type="molecule type" value="Genomic_DNA"/>
</dbReference>
<dbReference type="SUPFAM" id="SSF52172">
    <property type="entry name" value="CheY-like"/>
    <property type="match status" value="1"/>
</dbReference>
<sequence length="481" mass="54540">MKKRKRLSPSMKSPPSVNWEDKIKILLLGMESLNWQNIIRVIKKMNCETILLTNSQSLFEKISAREGDVLIVDIRLAREIKNVEKFDQELPLIWAIPRGVVPNYEDLNTINAVGFIRENGKANSIKRAIKLALKRRERNLVIQNSLKSLKRKVRELEILNEIVRAINSSLKPKEIIQIIMEKTADLIEAEGWSVLLLDRERKELVFEAAAGEAGKKLIGLRLNLNQGIAGWVARTGKSVIVGDVAKDKRFYAGVDEKTKFVTKSILCVPMKSRDKIIGVVEVVNKIGGEPFTKDDLRIFENLVEHVTIALLNAQLYRQMEKASITDDLTKLYNTRYCNQVLDELIKKGNKTSLIFLDVDYFKLVDDNYGHLVGSDTLKLIGERIRATIRERDLAVRYGGDEYIVVLPNTEKKDAARVAERIRQAIGTKPFYAGRNKKFFVSVTIGVATYPDDAKTRDNLIGKADKAMYEGKMTGRNKVVLA</sequence>
<dbReference type="NCBIfam" id="TIGR00254">
    <property type="entry name" value="GGDEF"/>
    <property type="match status" value="1"/>
</dbReference>
<dbReference type="Pfam" id="PF00990">
    <property type="entry name" value="GGDEF"/>
    <property type="match status" value="1"/>
</dbReference>
<dbReference type="SUPFAM" id="SSF55781">
    <property type="entry name" value="GAF domain-like"/>
    <property type="match status" value="1"/>
</dbReference>
<keyword evidence="1" id="KW-0808">Transferase</keyword>
<dbReference type="PROSITE" id="PS50887">
    <property type="entry name" value="GGDEF"/>
    <property type="match status" value="1"/>
</dbReference>
<dbReference type="InterPro" id="IPR029787">
    <property type="entry name" value="Nucleotide_cyclase"/>
</dbReference>
<feature type="domain" description="GGDEF" evidence="3">
    <location>
        <begin position="349"/>
        <end position="481"/>
    </location>
</feature>
<gene>
    <name evidence="4" type="ORF">ENV60_03775</name>
</gene>
<evidence type="ECO:0000256" key="2">
    <source>
        <dbReference type="ARBA" id="ARBA00022777"/>
    </source>
</evidence>
<dbReference type="InterPro" id="IPR003018">
    <property type="entry name" value="GAF"/>
</dbReference>
<evidence type="ECO:0000259" key="3">
    <source>
        <dbReference type="PROSITE" id="PS50887"/>
    </source>
</evidence>
<organism evidence="4">
    <name type="scientific">candidate division WOR-3 bacterium</name>
    <dbReference type="NCBI Taxonomy" id="2052148"/>
    <lineage>
        <taxon>Bacteria</taxon>
        <taxon>Bacteria division WOR-3</taxon>
    </lineage>
</organism>
<proteinExistence type="predicted"/>
<dbReference type="GO" id="GO:0005886">
    <property type="term" value="C:plasma membrane"/>
    <property type="evidence" value="ECO:0007669"/>
    <property type="project" value="TreeGrafter"/>
</dbReference>
<protein>
    <submittedName>
        <fullName evidence="4">Sensor domain-containing diguanylate cyclase</fullName>
    </submittedName>
</protein>
<dbReference type="Pfam" id="PF13185">
    <property type="entry name" value="GAF_2"/>
    <property type="match status" value="1"/>
</dbReference>
<dbReference type="CDD" id="cd01949">
    <property type="entry name" value="GGDEF"/>
    <property type="match status" value="1"/>
</dbReference>
<evidence type="ECO:0000313" key="4">
    <source>
        <dbReference type="EMBL" id="HGV97400.1"/>
    </source>
</evidence>
<comment type="caution">
    <text evidence="4">The sequence shown here is derived from an EMBL/GenBank/DDBJ whole genome shotgun (WGS) entry which is preliminary data.</text>
</comment>
<dbReference type="GO" id="GO:0043709">
    <property type="term" value="P:cell adhesion involved in single-species biofilm formation"/>
    <property type="evidence" value="ECO:0007669"/>
    <property type="project" value="TreeGrafter"/>
</dbReference>
<dbReference type="GO" id="GO:1902201">
    <property type="term" value="P:negative regulation of bacterial-type flagellum-dependent cell motility"/>
    <property type="evidence" value="ECO:0007669"/>
    <property type="project" value="TreeGrafter"/>
</dbReference>
<dbReference type="InterPro" id="IPR029016">
    <property type="entry name" value="GAF-like_dom_sf"/>
</dbReference>
<dbReference type="FunFam" id="3.30.70.270:FF:000001">
    <property type="entry name" value="Diguanylate cyclase domain protein"/>
    <property type="match status" value="1"/>
</dbReference>
<dbReference type="SMART" id="SM00065">
    <property type="entry name" value="GAF"/>
    <property type="match status" value="1"/>
</dbReference>
<keyword evidence="2" id="KW-0418">Kinase</keyword>
<dbReference type="SMART" id="SM00267">
    <property type="entry name" value="GGDEF"/>
    <property type="match status" value="1"/>
</dbReference>
<dbReference type="AlphaFoldDB" id="A0A7C4XLX1"/>